<accession>A0A0S7BFN4</accession>
<dbReference type="Gene3D" id="3.90.1480.10">
    <property type="entry name" value="Alpha-2,3-sialyltransferase"/>
    <property type="match status" value="1"/>
</dbReference>
<dbReference type="EMBL" id="DF967972">
    <property type="protein sequence ID" value="GAP13796.1"/>
    <property type="molecule type" value="Genomic_DNA"/>
</dbReference>
<keyword evidence="3" id="KW-1185">Reference proteome</keyword>
<dbReference type="STRING" id="360412.LARV_01551"/>
<dbReference type="RefSeq" id="WP_083522406.1">
    <property type="nucleotide sequence ID" value="NZ_DF967972.1"/>
</dbReference>
<dbReference type="Pfam" id="PF01973">
    <property type="entry name" value="MptE-like"/>
    <property type="match status" value="1"/>
</dbReference>
<dbReference type="Proteomes" id="UP000055060">
    <property type="component" value="Unassembled WGS sequence"/>
</dbReference>
<evidence type="ECO:0000259" key="1">
    <source>
        <dbReference type="Pfam" id="PF01973"/>
    </source>
</evidence>
<proteinExistence type="predicted"/>
<organism evidence="2">
    <name type="scientific">Longilinea arvoryzae</name>
    <dbReference type="NCBI Taxonomy" id="360412"/>
    <lineage>
        <taxon>Bacteria</taxon>
        <taxon>Bacillati</taxon>
        <taxon>Chloroflexota</taxon>
        <taxon>Anaerolineae</taxon>
        <taxon>Anaerolineales</taxon>
        <taxon>Anaerolineaceae</taxon>
        <taxon>Longilinea</taxon>
    </lineage>
</organism>
<sequence length="269" mass="30391">MKSMLKKITPQPLWKAGSDCYWGWHNRGRHTFLRGLDPRWRESQQRLESFREKHAGQRCFIMGNGPSLRNTDLSKLRGETTFGLNRIYLAFPELGFSTSYLVAVNDLVLEQCQADFRALSMPKFITWRERKALSGDPNTIFVDTDFTGEENFNGDATGRLFEGFTVTYVALQLAFFMGFKQAILIGVDHNFVTQGPANQAVVSQGDDPNHFTPNYFGAGFKWQLPDLAGSERAYRLARQAYEAAGRSVVDATVGGKLTVFPKTDYLSLF</sequence>
<name>A0A0S7BFN4_9CHLR</name>
<evidence type="ECO:0000313" key="3">
    <source>
        <dbReference type="Proteomes" id="UP000055060"/>
    </source>
</evidence>
<evidence type="ECO:0000313" key="2">
    <source>
        <dbReference type="EMBL" id="GAP13796.1"/>
    </source>
</evidence>
<dbReference type="InterPro" id="IPR002826">
    <property type="entry name" value="MptE-like"/>
</dbReference>
<gene>
    <name evidence="2" type="ORF">LARV_01551</name>
</gene>
<dbReference type="OrthoDB" id="344900at2"/>
<protein>
    <submittedName>
        <fullName evidence="2">Uncharacterized protein conserved in bacteria</fullName>
    </submittedName>
</protein>
<dbReference type="AlphaFoldDB" id="A0A0S7BFN4"/>
<reference evidence="2" key="1">
    <citation type="submission" date="2015-07" db="EMBL/GenBank/DDBJ databases">
        <title>Draft Genome Sequences of Anaerolinea thermolimosa IMO-1, Bellilinea caldifistulae GOMI-1, Leptolinea tardivitalis YMTK-2, Levilinea saccharolytica KIBI-1,Longilinea arvoryzae KOME-1, Previously Described as Members of the Anaerolineaceae (Chloroflexi).</title>
        <authorList>
            <person name="Sekiguchi Y."/>
            <person name="Ohashi A."/>
            <person name="Matsuura N."/>
            <person name="Tourlousse M.D."/>
        </authorList>
    </citation>
    <scope>NUCLEOTIDE SEQUENCE [LARGE SCALE GENOMIC DNA]</scope>
    <source>
        <strain evidence="2">KOME-1</strain>
    </source>
</reference>
<feature type="domain" description="6-hydroxymethylpterin diphosphokinase MptE-like" evidence="1">
    <location>
        <begin position="47"/>
        <end position="191"/>
    </location>
</feature>